<proteinExistence type="predicted"/>
<dbReference type="Proteomes" id="UP000701801">
    <property type="component" value="Unassembled WGS sequence"/>
</dbReference>
<protein>
    <submittedName>
        <fullName evidence="1">Uncharacterized protein</fullName>
    </submittedName>
</protein>
<gene>
    <name evidence="1" type="ORF">HYALB_00003899</name>
</gene>
<name>A0A9N9LTN3_9HELO</name>
<reference evidence="1" key="1">
    <citation type="submission" date="2021-07" db="EMBL/GenBank/DDBJ databases">
        <authorList>
            <person name="Durling M."/>
        </authorList>
    </citation>
    <scope>NUCLEOTIDE SEQUENCE</scope>
</reference>
<dbReference type="EMBL" id="CAJVRM010000329">
    <property type="protein sequence ID" value="CAG8979668.1"/>
    <property type="molecule type" value="Genomic_DNA"/>
</dbReference>
<dbReference type="AlphaFoldDB" id="A0A9N9LTN3"/>
<accession>A0A9N9LTN3</accession>
<keyword evidence="2" id="KW-1185">Reference proteome</keyword>
<organism evidence="1 2">
    <name type="scientific">Hymenoscyphus albidus</name>
    <dbReference type="NCBI Taxonomy" id="595503"/>
    <lineage>
        <taxon>Eukaryota</taxon>
        <taxon>Fungi</taxon>
        <taxon>Dikarya</taxon>
        <taxon>Ascomycota</taxon>
        <taxon>Pezizomycotina</taxon>
        <taxon>Leotiomycetes</taxon>
        <taxon>Helotiales</taxon>
        <taxon>Helotiaceae</taxon>
        <taxon>Hymenoscyphus</taxon>
    </lineage>
</organism>
<comment type="caution">
    <text evidence="1">The sequence shown here is derived from an EMBL/GenBank/DDBJ whole genome shotgun (WGS) entry which is preliminary data.</text>
</comment>
<sequence>MASATLKSRANGSRDRPPLRLKLGLSTLSELVMKVELPSSGRLMWESNDVPDLTMLGVSTVRSQLVMGFEIFDVKKEKAI</sequence>
<evidence type="ECO:0000313" key="2">
    <source>
        <dbReference type="Proteomes" id="UP000701801"/>
    </source>
</evidence>
<evidence type="ECO:0000313" key="1">
    <source>
        <dbReference type="EMBL" id="CAG8979668.1"/>
    </source>
</evidence>